<evidence type="ECO:0000256" key="5">
    <source>
        <dbReference type="ARBA" id="ARBA00022692"/>
    </source>
</evidence>
<evidence type="ECO:0000256" key="3">
    <source>
        <dbReference type="ARBA" id="ARBA00022475"/>
    </source>
</evidence>
<evidence type="ECO:0000256" key="6">
    <source>
        <dbReference type="ARBA" id="ARBA00022989"/>
    </source>
</evidence>
<dbReference type="InterPro" id="IPR011701">
    <property type="entry name" value="MFS"/>
</dbReference>
<dbReference type="InterPro" id="IPR036259">
    <property type="entry name" value="MFS_trans_sf"/>
</dbReference>
<comment type="function">
    <text evidence="9">Catalyzes the facilitated diffusion of 2-acyl-glycero-3-phosphoethanolamine (2-acyl-GPE) into the cell.</text>
</comment>
<evidence type="ECO:0000256" key="9">
    <source>
        <dbReference type="HAMAP-Rule" id="MF_01585"/>
    </source>
</evidence>
<dbReference type="HAMAP" id="MF_01585">
    <property type="entry name" value="MFS_LplT"/>
    <property type="match status" value="1"/>
</dbReference>
<gene>
    <name evidence="9" type="primary">lplT</name>
    <name evidence="10" type="ORF">BSK71_09650</name>
</gene>
<keyword evidence="2 9" id="KW-0813">Transport</keyword>
<dbReference type="Pfam" id="PF07690">
    <property type="entry name" value="MFS_1"/>
    <property type="match status" value="1"/>
</dbReference>
<name>A0A1V2R4G5_9GAMM</name>
<feature type="transmembrane region" description="Helical" evidence="9">
    <location>
        <begin position="53"/>
        <end position="73"/>
    </location>
</feature>
<feature type="transmembrane region" description="Helical" evidence="9">
    <location>
        <begin position="308"/>
        <end position="330"/>
    </location>
</feature>
<dbReference type="Proteomes" id="UP000189286">
    <property type="component" value="Unassembled WGS sequence"/>
</dbReference>
<dbReference type="EMBL" id="MPUJ01000005">
    <property type="protein sequence ID" value="ONK06671.1"/>
    <property type="molecule type" value="Genomic_DNA"/>
</dbReference>
<dbReference type="SUPFAM" id="SSF103473">
    <property type="entry name" value="MFS general substrate transporter"/>
    <property type="match status" value="1"/>
</dbReference>
<keyword evidence="5 9" id="KW-0812">Transmembrane</keyword>
<dbReference type="InterPro" id="IPR023727">
    <property type="entry name" value="LysoPLipid__transptr_LplT"/>
</dbReference>
<feature type="transmembrane region" description="Helical" evidence="9">
    <location>
        <begin position="220"/>
        <end position="244"/>
    </location>
</feature>
<feature type="transmembrane region" description="Helical" evidence="9">
    <location>
        <begin position="163"/>
        <end position="184"/>
    </location>
</feature>
<dbReference type="GO" id="GO:0051978">
    <property type="term" value="F:lysophospholipid:sodium symporter activity"/>
    <property type="evidence" value="ECO:0007669"/>
    <property type="project" value="InterPro"/>
</dbReference>
<evidence type="ECO:0000256" key="2">
    <source>
        <dbReference type="ARBA" id="ARBA00022448"/>
    </source>
</evidence>
<keyword evidence="6 9" id="KW-1133">Transmembrane helix</keyword>
<comment type="similarity">
    <text evidence="9">Belongs to the major facilitator superfamily. LplT (TC 2.A.1.42) family.</text>
</comment>
<organism evidence="10 11">
    <name type="scientific">Pectobacterium actinidiae</name>
    <dbReference type="NCBI Taxonomy" id="1507808"/>
    <lineage>
        <taxon>Bacteria</taxon>
        <taxon>Pseudomonadati</taxon>
        <taxon>Pseudomonadota</taxon>
        <taxon>Gammaproteobacteria</taxon>
        <taxon>Enterobacterales</taxon>
        <taxon>Pectobacteriaceae</taxon>
        <taxon>Pectobacterium</taxon>
    </lineage>
</organism>
<feature type="transmembrane region" description="Helical" evidence="9">
    <location>
        <begin position="20"/>
        <end position="41"/>
    </location>
</feature>
<feature type="transmembrane region" description="Helical" evidence="9">
    <location>
        <begin position="256"/>
        <end position="278"/>
    </location>
</feature>
<comment type="subcellular location">
    <subcellularLocation>
        <location evidence="1 9">Cell membrane</location>
        <topology evidence="1 9">Multi-pass membrane protein</topology>
    </subcellularLocation>
</comment>
<evidence type="ECO:0000256" key="8">
    <source>
        <dbReference type="ARBA" id="ARBA00023136"/>
    </source>
</evidence>
<evidence type="ECO:0000256" key="4">
    <source>
        <dbReference type="ARBA" id="ARBA00022519"/>
    </source>
</evidence>
<evidence type="ECO:0000256" key="1">
    <source>
        <dbReference type="ARBA" id="ARBA00004651"/>
    </source>
</evidence>
<keyword evidence="8 9" id="KW-0472">Membrane</keyword>
<proteinExistence type="inferred from homology"/>
<comment type="caution">
    <text evidence="9">Lacks conserved residue(s) required for the propagation of feature annotation.</text>
</comment>
<evidence type="ECO:0000256" key="7">
    <source>
        <dbReference type="ARBA" id="ARBA00023055"/>
    </source>
</evidence>
<accession>A0A1V2R4G5</accession>
<dbReference type="CDD" id="cd06173">
    <property type="entry name" value="MFS_MefA_like"/>
    <property type="match status" value="1"/>
</dbReference>
<dbReference type="RefSeq" id="WP_039361378.1">
    <property type="nucleotide sequence ID" value="NZ_JRMH01000001.1"/>
</dbReference>
<protein>
    <recommendedName>
        <fullName evidence="9">Lysophospholipid transporter LplT</fullName>
    </recommendedName>
</protein>
<dbReference type="OrthoDB" id="9803968at2"/>
<dbReference type="AlphaFoldDB" id="A0A1V2R4G5"/>
<evidence type="ECO:0000313" key="10">
    <source>
        <dbReference type="EMBL" id="ONK06671.1"/>
    </source>
</evidence>
<reference evidence="11" key="1">
    <citation type="submission" date="2016-11" db="EMBL/GenBank/DDBJ databases">
        <authorList>
            <person name="Panda P."/>
            <person name="Visnovsky S."/>
            <person name="Pitman A."/>
        </authorList>
    </citation>
    <scope>NUCLEOTIDE SEQUENCE [LARGE SCALE GENOMIC DNA]</scope>
    <source>
        <strain evidence="11">ICMP 9972</strain>
    </source>
</reference>
<keyword evidence="3 9" id="KW-1003">Cell membrane</keyword>
<dbReference type="PANTHER" id="PTHR43266:SF2">
    <property type="entry name" value="MAJOR FACILITATOR SUPERFAMILY (MFS) PROFILE DOMAIN-CONTAINING PROTEIN"/>
    <property type="match status" value="1"/>
</dbReference>
<dbReference type="PANTHER" id="PTHR43266">
    <property type="entry name" value="MACROLIDE-EFFLUX PROTEIN"/>
    <property type="match status" value="1"/>
</dbReference>
<dbReference type="NCBIfam" id="NF008397">
    <property type="entry name" value="PRK11195.1"/>
    <property type="match status" value="1"/>
</dbReference>
<sequence length="409" mass="42846">MSQQTEPATPLLSRSMSAVIIAQFFSAFGDNALLFATLALIKQLVYPDWSQPFLQMGFVAAYIILAPFVGQIADSFSKGQVMMFANTLKLAGALLICVGGNPFLGYTLVGIGAAAYSPAKYGILGEITRGDQLVKANGLMEASTIAAILTGSVAGGVLADWNIYGALSVCAVAYGVALGANMLIPRLNAARPGQPWHPVQMASSFFSACRVLWRDGDARLSLIGTSMFWGAGVTLRFLLVLWVPHALGITDNATPTLLNAMVAVGIVVGAGAAAKLVTLDSVRRCLPAGFLIGVVVVIFTLQHNLMSAYSLLILLGALGGFFIVPLNALLQERGKASVGAGNAIAVQNLGENGAMLLMLGLYSLVVKLGVSVIAIGIGFGVLFALAIALLWIWLIFAKRRDRSIGAAKE</sequence>
<keyword evidence="7 9" id="KW-0445">Lipid transport</keyword>
<feature type="transmembrane region" description="Helical" evidence="9">
    <location>
        <begin position="285"/>
        <end position="302"/>
    </location>
</feature>
<feature type="transmembrane region" description="Helical" evidence="9">
    <location>
        <begin position="93"/>
        <end position="117"/>
    </location>
</feature>
<keyword evidence="4" id="KW-0997">Cell inner membrane</keyword>
<feature type="transmembrane region" description="Helical" evidence="9">
    <location>
        <begin position="342"/>
        <end position="365"/>
    </location>
</feature>
<comment type="caution">
    <text evidence="10">The sequence shown here is derived from an EMBL/GenBank/DDBJ whole genome shotgun (WGS) entry which is preliminary data.</text>
</comment>
<dbReference type="Gene3D" id="1.20.1250.20">
    <property type="entry name" value="MFS general substrate transporter like domains"/>
    <property type="match status" value="1"/>
</dbReference>
<feature type="transmembrane region" description="Helical" evidence="9">
    <location>
        <begin position="371"/>
        <end position="396"/>
    </location>
</feature>
<dbReference type="GO" id="GO:0005886">
    <property type="term" value="C:plasma membrane"/>
    <property type="evidence" value="ECO:0007669"/>
    <property type="project" value="UniProtKB-SubCell"/>
</dbReference>
<evidence type="ECO:0000313" key="11">
    <source>
        <dbReference type="Proteomes" id="UP000189286"/>
    </source>
</evidence>